<dbReference type="InterPro" id="IPR048268">
    <property type="entry name" value="Arginosuc_syn_C"/>
</dbReference>
<dbReference type="GO" id="GO:0006526">
    <property type="term" value="P:L-arginine biosynthetic process"/>
    <property type="evidence" value="ECO:0007669"/>
    <property type="project" value="UniProtKB-UniPathway"/>
</dbReference>
<dbReference type="Proteomes" id="UP000054567">
    <property type="component" value="Unassembled WGS sequence"/>
</dbReference>
<reference evidence="14 15" key="1">
    <citation type="submission" date="2007-06" db="EMBL/GenBank/DDBJ databases">
        <title>The Genome Sequence of Coccidioides posadasii RMSCC_3488.</title>
        <authorList>
            <consortium name="Coccidioides Genome Resources Consortium"/>
            <consortium name="The Broad Institute Genome Sequencing Platform"/>
            <person name="Henn M.R."/>
            <person name="Sykes S."/>
            <person name="Young S."/>
            <person name="Jaffe D."/>
            <person name="Berlin A."/>
            <person name="Alvarez P."/>
            <person name="Butler J."/>
            <person name="Gnerre S."/>
            <person name="Grabherr M."/>
            <person name="Mauceli E."/>
            <person name="Brockman W."/>
            <person name="Kodira C."/>
            <person name="Alvarado L."/>
            <person name="Zeng Q."/>
            <person name="Crawford M."/>
            <person name="Antoine C."/>
            <person name="Devon K."/>
            <person name="Galgiani J."/>
            <person name="Orsborn K."/>
            <person name="Lewis M.L."/>
            <person name="Nusbaum C."/>
            <person name="Galagan J."/>
            <person name="Birren B."/>
        </authorList>
    </citation>
    <scope>NUCLEOTIDE SEQUENCE [LARGE SCALE GENOMIC DNA]</scope>
    <source>
        <strain evidence="14 15">RMSCC 3488</strain>
    </source>
</reference>
<keyword evidence="8" id="KW-0547">Nucleotide-binding</keyword>
<dbReference type="Gene3D" id="3.40.50.620">
    <property type="entry name" value="HUPs"/>
    <property type="match status" value="1"/>
</dbReference>
<dbReference type="FunFam" id="3.90.1260.10:FF:000003">
    <property type="entry name" value="Argininosuccinate synthase"/>
    <property type="match status" value="1"/>
</dbReference>
<dbReference type="InterPro" id="IPR023434">
    <property type="entry name" value="Arginosuc_synth_type_1_subfam"/>
</dbReference>
<evidence type="ECO:0000256" key="11">
    <source>
        <dbReference type="ARBA" id="ARBA00060987"/>
    </source>
</evidence>
<dbReference type="InterPro" id="IPR014729">
    <property type="entry name" value="Rossmann-like_a/b/a_fold"/>
</dbReference>
<dbReference type="Pfam" id="PF20979">
    <property type="entry name" value="Arginosuc_syn_C"/>
    <property type="match status" value="1"/>
</dbReference>
<evidence type="ECO:0000313" key="14">
    <source>
        <dbReference type="EMBL" id="KMM72738.1"/>
    </source>
</evidence>
<dbReference type="AlphaFoldDB" id="A0A0J6FQR9"/>
<dbReference type="GO" id="GO:0005524">
    <property type="term" value="F:ATP binding"/>
    <property type="evidence" value="ECO:0007669"/>
    <property type="project" value="UniProtKB-KW"/>
</dbReference>
<dbReference type="PANTHER" id="PTHR11587:SF2">
    <property type="entry name" value="ARGININOSUCCINATE SYNTHASE"/>
    <property type="match status" value="1"/>
</dbReference>
<dbReference type="GO" id="GO:0005737">
    <property type="term" value="C:cytoplasm"/>
    <property type="evidence" value="ECO:0007669"/>
    <property type="project" value="TreeGrafter"/>
</dbReference>
<dbReference type="UniPathway" id="UPA00068">
    <property type="reaction ID" value="UER00113"/>
</dbReference>
<keyword evidence="7" id="KW-0028">Amino-acid biosynthesis</keyword>
<dbReference type="GO" id="GO:0000050">
    <property type="term" value="P:urea cycle"/>
    <property type="evidence" value="ECO:0007669"/>
    <property type="project" value="TreeGrafter"/>
</dbReference>
<sequence length="421" mass="46806">MANKEKVLLAYSGGLDTSCILAWLIEQGHEVVCFLADVGQAEDFKEAERKALAIGAKKLVVEDLKREFVEDLCFRAIQCNAIWEDRYLLGTSLARPVIARAMMRVAKQEGCTAVSHGCTGKGNDQVRFELAFYAIQPSINVIAPWRLPEFYERFAGRNDLLDYAAKHNIPVTSTKAKPWSMDENLAHCSYEAGILEEADVSPPDDMWKLTDDPRTAPNTPEDVTIFFEKGLPVGVVLGSDPKAGNKITDSLELFTTLNELGRKHGIGRIDIVENRYIGLKSRGCYDSPAMTILRLAHLDLEGLVLDREVRLLRDQFVTITWSKLLYNGLYFSPERKFIEKSVIASQDDVNGQVRLRCYKGSVSVLGRSSDTSKLYSPEQSSMDSLEDFQPTDTTGFIATQAIRLKAYGEAEAAAGIDLSES</sequence>
<evidence type="ECO:0000256" key="3">
    <source>
        <dbReference type="ARBA" id="ARBA00012286"/>
    </source>
</evidence>
<dbReference type="InterPro" id="IPR018223">
    <property type="entry name" value="Arginosuc_synth_CS"/>
</dbReference>
<reference evidence="15" key="2">
    <citation type="journal article" date="2009" name="Genome Res.">
        <title>Comparative genomic analyses of the human fungal pathogens Coccidioides and their relatives.</title>
        <authorList>
            <person name="Sharpton T.J."/>
            <person name="Stajich J.E."/>
            <person name="Rounsley S.D."/>
            <person name="Gardner M.J."/>
            <person name="Wortman J.R."/>
            <person name="Jordar V.S."/>
            <person name="Maiti R."/>
            <person name="Kodira C.D."/>
            <person name="Neafsey D.E."/>
            <person name="Zeng Q."/>
            <person name="Hung C.-Y."/>
            <person name="McMahan C."/>
            <person name="Muszewska A."/>
            <person name="Grynberg M."/>
            <person name="Mandel M.A."/>
            <person name="Kellner E.M."/>
            <person name="Barker B.M."/>
            <person name="Galgiani J.N."/>
            <person name="Orbach M.J."/>
            <person name="Kirkland T.N."/>
            <person name="Cole G.T."/>
            <person name="Henn M.R."/>
            <person name="Birren B.W."/>
            <person name="Taylor J.W."/>
        </authorList>
    </citation>
    <scope>NUCLEOTIDE SEQUENCE [LARGE SCALE GENOMIC DNA]</scope>
    <source>
        <strain evidence="15">RMSCC 3488</strain>
    </source>
</reference>
<proteinExistence type="inferred from homology"/>
<feature type="domain" description="Arginosuccinate synthase-like N-terminal" evidence="12">
    <location>
        <begin position="6"/>
        <end position="170"/>
    </location>
</feature>
<dbReference type="SUPFAM" id="SSF52402">
    <property type="entry name" value="Adenine nucleotide alpha hydrolases-like"/>
    <property type="match status" value="1"/>
</dbReference>
<dbReference type="Pfam" id="PF00764">
    <property type="entry name" value="Arginosuc_synth"/>
    <property type="match status" value="1"/>
</dbReference>
<dbReference type="PANTHER" id="PTHR11587">
    <property type="entry name" value="ARGININOSUCCINATE SYNTHASE"/>
    <property type="match status" value="1"/>
</dbReference>
<evidence type="ECO:0000256" key="5">
    <source>
        <dbReference type="ARBA" id="ARBA00022571"/>
    </source>
</evidence>
<dbReference type="NCBIfam" id="NF001770">
    <property type="entry name" value="PRK00509.1"/>
    <property type="match status" value="1"/>
</dbReference>
<organism evidence="14 15">
    <name type="scientific">Coccidioides posadasii RMSCC 3488</name>
    <dbReference type="NCBI Taxonomy" id="454284"/>
    <lineage>
        <taxon>Eukaryota</taxon>
        <taxon>Fungi</taxon>
        <taxon>Dikarya</taxon>
        <taxon>Ascomycota</taxon>
        <taxon>Pezizomycotina</taxon>
        <taxon>Eurotiomycetes</taxon>
        <taxon>Eurotiomycetidae</taxon>
        <taxon>Onygenales</taxon>
        <taxon>Onygenaceae</taxon>
        <taxon>Coccidioides</taxon>
    </lineage>
</organism>
<dbReference type="EC" id="6.3.4.5" evidence="3"/>
<evidence type="ECO:0000313" key="15">
    <source>
        <dbReference type="Proteomes" id="UP000054567"/>
    </source>
</evidence>
<evidence type="ECO:0000256" key="9">
    <source>
        <dbReference type="ARBA" id="ARBA00022840"/>
    </source>
</evidence>
<comment type="subunit">
    <text evidence="2">Homotetramer.</text>
</comment>
<dbReference type="InterPro" id="IPR048267">
    <property type="entry name" value="Arginosuc_syn_N"/>
</dbReference>
<evidence type="ECO:0000256" key="2">
    <source>
        <dbReference type="ARBA" id="ARBA00011881"/>
    </source>
</evidence>
<dbReference type="InterPro" id="IPR001518">
    <property type="entry name" value="Arginosuc_synth"/>
</dbReference>
<dbReference type="CDD" id="cd01999">
    <property type="entry name" value="ASS"/>
    <property type="match status" value="1"/>
</dbReference>
<dbReference type="SUPFAM" id="SSF69864">
    <property type="entry name" value="Argininosuccinate synthetase, C-terminal domain"/>
    <property type="match status" value="1"/>
</dbReference>
<dbReference type="NCBIfam" id="TIGR00032">
    <property type="entry name" value="argG"/>
    <property type="match status" value="1"/>
</dbReference>
<dbReference type="VEuPathDB" id="FungiDB:CPAG_09030"/>
<dbReference type="FunFam" id="3.40.50.620:FF:000019">
    <property type="entry name" value="Argininosuccinate synthase"/>
    <property type="match status" value="1"/>
</dbReference>
<evidence type="ECO:0000256" key="1">
    <source>
        <dbReference type="ARBA" id="ARBA00004967"/>
    </source>
</evidence>
<evidence type="ECO:0000259" key="12">
    <source>
        <dbReference type="Pfam" id="PF00764"/>
    </source>
</evidence>
<accession>A0A0J6FQR9</accession>
<feature type="domain" description="Arginosuccinate synthase C-terminal" evidence="13">
    <location>
        <begin position="179"/>
        <end position="407"/>
    </location>
</feature>
<evidence type="ECO:0000256" key="7">
    <source>
        <dbReference type="ARBA" id="ARBA00022605"/>
    </source>
</evidence>
<reference evidence="15" key="3">
    <citation type="journal article" date="2010" name="Genome Res.">
        <title>Population genomic sequencing of Coccidioides fungi reveals recent hybridization and transposon control.</title>
        <authorList>
            <person name="Neafsey D.E."/>
            <person name="Barker B.M."/>
            <person name="Sharpton T.J."/>
            <person name="Stajich J.E."/>
            <person name="Park D.J."/>
            <person name="Whiston E."/>
            <person name="Hung C.-Y."/>
            <person name="McMahan C."/>
            <person name="White J."/>
            <person name="Sykes S."/>
            <person name="Heiman D."/>
            <person name="Young S."/>
            <person name="Zeng Q."/>
            <person name="Abouelleil A."/>
            <person name="Aftuck L."/>
            <person name="Bessette D."/>
            <person name="Brown A."/>
            <person name="FitzGerald M."/>
            <person name="Lui A."/>
            <person name="Macdonald J.P."/>
            <person name="Priest M."/>
            <person name="Orbach M.J."/>
            <person name="Galgiani J.N."/>
            <person name="Kirkland T.N."/>
            <person name="Cole G.T."/>
            <person name="Birren B.W."/>
            <person name="Henn M.R."/>
            <person name="Taylor J.W."/>
            <person name="Rounsley S.D."/>
        </authorList>
    </citation>
    <scope>NUCLEOTIDE SEQUENCE [LARGE SCALE GENOMIC DNA]</scope>
    <source>
        <strain evidence="15">RMSCC 3488</strain>
    </source>
</reference>
<evidence type="ECO:0000256" key="6">
    <source>
        <dbReference type="ARBA" id="ARBA00022598"/>
    </source>
</evidence>
<dbReference type="OrthoDB" id="1688907at2759"/>
<comment type="similarity">
    <text evidence="11">Belongs to the argininosuccinate synthase family. Type 1 subfamily.</text>
</comment>
<keyword evidence="9" id="KW-0067">ATP-binding</keyword>
<evidence type="ECO:0000256" key="10">
    <source>
        <dbReference type="ARBA" id="ARBA00029916"/>
    </source>
</evidence>
<dbReference type="InterPro" id="IPR024074">
    <property type="entry name" value="AS_cat/multimer_dom_body"/>
</dbReference>
<evidence type="ECO:0000256" key="4">
    <source>
        <dbReference type="ARBA" id="ARBA00014810"/>
    </source>
</evidence>
<dbReference type="PROSITE" id="PS00564">
    <property type="entry name" value="ARGININOSUCCIN_SYN_1"/>
    <property type="match status" value="1"/>
</dbReference>
<dbReference type="GO" id="GO:0000053">
    <property type="term" value="P:argininosuccinate metabolic process"/>
    <property type="evidence" value="ECO:0007669"/>
    <property type="project" value="TreeGrafter"/>
</dbReference>
<name>A0A0J6FQR9_COCPO</name>
<comment type="pathway">
    <text evidence="1">Amino-acid biosynthesis; L-arginine biosynthesis; L-arginine from L-ornithine and carbamoyl phosphate: step 2/3.</text>
</comment>
<keyword evidence="6" id="KW-0436">Ligase</keyword>
<keyword evidence="5" id="KW-0055">Arginine biosynthesis</keyword>
<dbReference type="EMBL" id="DS268114">
    <property type="protein sequence ID" value="KMM72738.1"/>
    <property type="molecule type" value="Genomic_DNA"/>
</dbReference>
<dbReference type="PROSITE" id="PS00565">
    <property type="entry name" value="ARGININOSUCCIN_SYN_2"/>
    <property type="match status" value="1"/>
</dbReference>
<evidence type="ECO:0000256" key="8">
    <source>
        <dbReference type="ARBA" id="ARBA00022741"/>
    </source>
</evidence>
<protein>
    <recommendedName>
        <fullName evidence="4">Argininosuccinate synthase</fullName>
        <ecNumber evidence="3">6.3.4.5</ecNumber>
    </recommendedName>
    <alternativeName>
        <fullName evidence="10">Citrulline--aspartate ligase</fullName>
    </alternativeName>
</protein>
<dbReference type="Gene3D" id="3.90.1260.10">
    <property type="entry name" value="Argininosuccinate synthetase, chain A, domain 2"/>
    <property type="match status" value="1"/>
</dbReference>
<dbReference type="HAMAP" id="MF_00005">
    <property type="entry name" value="Arg_succ_synth_type1"/>
    <property type="match status" value="1"/>
</dbReference>
<evidence type="ECO:0000259" key="13">
    <source>
        <dbReference type="Pfam" id="PF20979"/>
    </source>
</evidence>
<dbReference type="GO" id="GO:0004055">
    <property type="term" value="F:argininosuccinate synthase activity"/>
    <property type="evidence" value="ECO:0007669"/>
    <property type="project" value="UniProtKB-EC"/>
</dbReference>
<gene>
    <name evidence="14" type="ORF">CPAG_09030</name>
</gene>